<evidence type="ECO:0000256" key="2">
    <source>
        <dbReference type="ARBA" id="ARBA00022741"/>
    </source>
</evidence>
<protein>
    <submittedName>
        <fullName evidence="5">ABC transporter ATP-binding protein</fullName>
    </submittedName>
</protein>
<evidence type="ECO:0000256" key="3">
    <source>
        <dbReference type="ARBA" id="ARBA00022840"/>
    </source>
</evidence>
<keyword evidence="2" id="KW-0547">Nucleotide-binding</keyword>
<dbReference type="SMART" id="SM00382">
    <property type="entry name" value="AAA"/>
    <property type="match status" value="1"/>
</dbReference>
<reference evidence="6" key="1">
    <citation type="journal article" date="2019" name="Int. J. Syst. Evol. Microbiol.">
        <title>The Global Catalogue of Microorganisms (GCM) 10K type strain sequencing project: providing services to taxonomists for standard genome sequencing and annotation.</title>
        <authorList>
            <consortium name="The Broad Institute Genomics Platform"/>
            <consortium name="The Broad Institute Genome Sequencing Center for Infectious Disease"/>
            <person name="Wu L."/>
            <person name="Ma J."/>
        </authorList>
    </citation>
    <scope>NUCLEOTIDE SEQUENCE [LARGE SCALE GENOMIC DNA]</scope>
    <source>
        <strain evidence="6">JCM 17933</strain>
    </source>
</reference>
<organism evidence="5 6">
    <name type="scientific">Actinoallomurus oryzae</name>
    <dbReference type="NCBI Taxonomy" id="502180"/>
    <lineage>
        <taxon>Bacteria</taxon>
        <taxon>Bacillati</taxon>
        <taxon>Actinomycetota</taxon>
        <taxon>Actinomycetes</taxon>
        <taxon>Streptosporangiales</taxon>
        <taxon>Thermomonosporaceae</taxon>
        <taxon>Actinoallomurus</taxon>
    </lineage>
</organism>
<dbReference type="CDD" id="cd03255">
    <property type="entry name" value="ABC_MJ0796_LolCDE_FtsE"/>
    <property type="match status" value="1"/>
</dbReference>
<proteinExistence type="predicted"/>
<dbReference type="InterPro" id="IPR017911">
    <property type="entry name" value="MacB-like_ATP-bd"/>
</dbReference>
<dbReference type="InterPro" id="IPR003439">
    <property type="entry name" value="ABC_transporter-like_ATP-bd"/>
</dbReference>
<dbReference type="Pfam" id="PF00005">
    <property type="entry name" value="ABC_tran"/>
    <property type="match status" value="1"/>
</dbReference>
<keyword evidence="3 5" id="KW-0067">ATP-binding</keyword>
<dbReference type="PROSITE" id="PS00211">
    <property type="entry name" value="ABC_TRANSPORTER_1"/>
    <property type="match status" value="1"/>
</dbReference>
<dbReference type="RefSeq" id="WP_345458173.1">
    <property type="nucleotide sequence ID" value="NZ_BAABHF010000010.1"/>
</dbReference>
<feature type="domain" description="ABC transporter" evidence="4">
    <location>
        <begin position="4"/>
        <end position="239"/>
    </location>
</feature>
<dbReference type="InterPro" id="IPR003593">
    <property type="entry name" value="AAA+_ATPase"/>
</dbReference>
<dbReference type="EMBL" id="BAABHF010000010">
    <property type="protein sequence ID" value="GAA4485561.1"/>
    <property type="molecule type" value="Genomic_DNA"/>
</dbReference>
<dbReference type="InterPro" id="IPR015854">
    <property type="entry name" value="ABC_transpr_LolD-like"/>
</dbReference>
<evidence type="ECO:0000313" key="5">
    <source>
        <dbReference type="EMBL" id="GAA4485561.1"/>
    </source>
</evidence>
<gene>
    <name evidence="5" type="ORF">GCM10023191_010410</name>
</gene>
<dbReference type="SUPFAM" id="SSF52540">
    <property type="entry name" value="P-loop containing nucleoside triphosphate hydrolases"/>
    <property type="match status" value="1"/>
</dbReference>
<name>A0ABP8PF19_9ACTN</name>
<dbReference type="PANTHER" id="PTHR24220">
    <property type="entry name" value="IMPORT ATP-BINDING PROTEIN"/>
    <property type="match status" value="1"/>
</dbReference>
<dbReference type="Proteomes" id="UP001500503">
    <property type="component" value="Unassembled WGS sequence"/>
</dbReference>
<dbReference type="PROSITE" id="PS50893">
    <property type="entry name" value="ABC_TRANSPORTER_2"/>
    <property type="match status" value="1"/>
</dbReference>
<accession>A0ABP8PF19</accession>
<dbReference type="InterPro" id="IPR017871">
    <property type="entry name" value="ABC_transporter-like_CS"/>
</dbReference>
<dbReference type="Gene3D" id="3.40.50.300">
    <property type="entry name" value="P-loop containing nucleotide triphosphate hydrolases"/>
    <property type="match status" value="1"/>
</dbReference>
<dbReference type="InterPro" id="IPR027417">
    <property type="entry name" value="P-loop_NTPase"/>
</dbReference>
<evidence type="ECO:0000259" key="4">
    <source>
        <dbReference type="PROSITE" id="PS50893"/>
    </source>
</evidence>
<keyword evidence="1" id="KW-0813">Transport</keyword>
<dbReference type="GO" id="GO:0005524">
    <property type="term" value="F:ATP binding"/>
    <property type="evidence" value="ECO:0007669"/>
    <property type="project" value="UniProtKB-KW"/>
</dbReference>
<evidence type="ECO:0000256" key="1">
    <source>
        <dbReference type="ARBA" id="ARBA00022448"/>
    </source>
</evidence>
<dbReference type="PANTHER" id="PTHR24220:SF86">
    <property type="entry name" value="ABC TRANSPORTER ABCH.1"/>
    <property type="match status" value="1"/>
</dbReference>
<evidence type="ECO:0000313" key="6">
    <source>
        <dbReference type="Proteomes" id="UP001500503"/>
    </source>
</evidence>
<keyword evidence="6" id="KW-1185">Reference proteome</keyword>
<sequence length="240" mass="25710">MTVLDVRDVTKVYGEGGTAVQALRGVSMTVEQGDYVAIMGASGSGKSTLMNILGCLDVPTSGRYLLDGTDVGTLDERRLAIVRNRKIGFVFQSFNLIPRMSALGNVELPLAYGGVKAADRRRRALAALDRVGLSERVDHEPNELSGGQQQRVAVARALVTAPALLLADEPTGNLDTKSTTDVLEVLDGLSAAGRTIVLITHENDVARHAKRVIRLVDGLIVDDRRRAHVDEPPPGLVGLR</sequence>
<comment type="caution">
    <text evidence="5">The sequence shown here is derived from an EMBL/GenBank/DDBJ whole genome shotgun (WGS) entry which is preliminary data.</text>
</comment>